<evidence type="ECO:0000256" key="2">
    <source>
        <dbReference type="ARBA" id="ARBA00022741"/>
    </source>
</evidence>
<keyword evidence="2 5" id="KW-0547">Nucleotide-binding</keyword>
<dbReference type="Pfam" id="PF00069">
    <property type="entry name" value="Pkinase"/>
    <property type="match status" value="1"/>
</dbReference>
<keyword evidence="4 5" id="KW-0067">ATP-binding</keyword>
<comment type="caution">
    <text evidence="8">The sequence shown here is derived from an EMBL/GenBank/DDBJ whole genome shotgun (WGS) entry which is preliminary data.</text>
</comment>
<sequence>MGNLGADYKGVEGDGAIARVADEKVERQAGKSIVLGIRADSKGRELLTWALVNVAVSGDSVVAVHVLRFSSPPADYTDEFEPIRKAYEGFCSLRRINLAIKICKGFSVRRALVRQVTSHCASHLILGEAKSSAAIRSSLNSIPKYCAKRLPPECSVVAVNNGKIVFGRGAVDVSGRREAAGYGKISSFFLNLRKGIRGETLDCLLEIESQKCSISDDNKSTAHSEEFPCSTGPDPQLNSIVDQLLEEKCSVGGETVSGTHCCPKEMIDESTHESIADAPISSNSSVALGLEEPTNVWLSRSILRRTTLAHRRTISMDGSRISLIQWAKWFSGRSSSSSENHFVGKHRRYDTFAACNIRKGENLSPLDLDEANLRVKLKSLQEKYSSSCKLFSHVELMRATSNFSAERIIGKGGSSLVYKGIFPDGKELAIKTLKPSKDSLQQFLSEIDVLDTLNHENIVSLLGFCLENYSFALIYDFFSRGSLEENLHRSKEQSFLFHWNDRYRISIGVAEALNYLHGCEATESVIHMDVKSSNILLSDDFVPKLSDFGLARWPTESISHISCNNLTGTFGYLAPEYFMFGQISTKTDVYAFGVVLLELLSGRKPISSGGIKGAQSLVMWANPMLQNGKARELVDQNLGGKYDVDQMERMVLAASLCLKRDSQSRPTMLFVLQLLHGDEESVKSAKLQVDSLENSTNLEDEDLCMIANIKSCHNSQELNFEDDSPSESSNEHMTSFTTDAASLEDSLQGRFSSSSCLD</sequence>
<evidence type="ECO:0000256" key="5">
    <source>
        <dbReference type="PROSITE-ProRule" id="PRU10141"/>
    </source>
</evidence>
<proteinExistence type="predicted"/>
<dbReference type="PROSITE" id="PS00108">
    <property type="entry name" value="PROTEIN_KINASE_ST"/>
    <property type="match status" value="1"/>
</dbReference>
<evidence type="ECO:0000259" key="7">
    <source>
        <dbReference type="PROSITE" id="PS50011"/>
    </source>
</evidence>
<dbReference type="InterPro" id="IPR017441">
    <property type="entry name" value="Protein_kinase_ATP_BS"/>
</dbReference>
<evidence type="ECO:0000256" key="6">
    <source>
        <dbReference type="SAM" id="MobiDB-lite"/>
    </source>
</evidence>
<dbReference type="InterPro" id="IPR008271">
    <property type="entry name" value="Ser/Thr_kinase_AS"/>
</dbReference>
<evidence type="ECO:0000313" key="8">
    <source>
        <dbReference type="EMBL" id="KAK8961061.1"/>
    </source>
</evidence>
<keyword evidence="9" id="KW-1185">Reference proteome</keyword>
<dbReference type="Gene3D" id="1.10.510.10">
    <property type="entry name" value="Transferase(Phosphotransferase) domain 1"/>
    <property type="match status" value="1"/>
</dbReference>
<evidence type="ECO:0000313" key="9">
    <source>
        <dbReference type="Proteomes" id="UP001412067"/>
    </source>
</evidence>
<evidence type="ECO:0000256" key="3">
    <source>
        <dbReference type="ARBA" id="ARBA00022777"/>
    </source>
</evidence>
<keyword evidence="3" id="KW-0418">Kinase</keyword>
<dbReference type="InterPro" id="IPR046958">
    <property type="entry name" value="RBK1/2/STUNTED"/>
</dbReference>
<dbReference type="EMBL" id="JBBWWR010000010">
    <property type="protein sequence ID" value="KAK8961061.1"/>
    <property type="molecule type" value="Genomic_DNA"/>
</dbReference>
<dbReference type="PANTHER" id="PTHR47987:SF5">
    <property type="entry name" value="PROTEIN KINASE DOMAIN-CONTAINING PROTEIN"/>
    <property type="match status" value="1"/>
</dbReference>
<dbReference type="PROSITE" id="PS50011">
    <property type="entry name" value="PROTEIN_KINASE_DOM"/>
    <property type="match status" value="1"/>
</dbReference>
<name>A0ABR2MAY0_9ASPA</name>
<dbReference type="Gene3D" id="3.40.50.620">
    <property type="entry name" value="HUPs"/>
    <property type="match status" value="1"/>
</dbReference>
<accession>A0ABR2MAY0</accession>
<keyword evidence="1" id="KW-0808">Transferase</keyword>
<dbReference type="InterPro" id="IPR014729">
    <property type="entry name" value="Rossmann-like_a/b/a_fold"/>
</dbReference>
<dbReference type="SUPFAM" id="SSF52402">
    <property type="entry name" value="Adenine nucleotide alpha hydrolases-like"/>
    <property type="match status" value="1"/>
</dbReference>
<organism evidence="8 9">
    <name type="scientific">Platanthera guangdongensis</name>
    <dbReference type="NCBI Taxonomy" id="2320717"/>
    <lineage>
        <taxon>Eukaryota</taxon>
        <taxon>Viridiplantae</taxon>
        <taxon>Streptophyta</taxon>
        <taxon>Embryophyta</taxon>
        <taxon>Tracheophyta</taxon>
        <taxon>Spermatophyta</taxon>
        <taxon>Magnoliopsida</taxon>
        <taxon>Liliopsida</taxon>
        <taxon>Asparagales</taxon>
        <taxon>Orchidaceae</taxon>
        <taxon>Orchidoideae</taxon>
        <taxon>Orchideae</taxon>
        <taxon>Orchidinae</taxon>
        <taxon>Platanthera</taxon>
    </lineage>
</organism>
<dbReference type="SUPFAM" id="SSF56112">
    <property type="entry name" value="Protein kinase-like (PK-like)"/>
    <property type="match status" value="1"/>
</dbReference>
<feature type="domain" description="Protein kinase" evidence="7">
    <location>
        <begin position="403"/>
        <end position="682"/>
    </location>
</feature>
<feature type="compositionally biased region" description="Polar residues" evidence="6">
    <location>
        <begin position="726"/>
        <end position="739"/>
    </location>
</feature>
<dbReference type="PANTHER" id="PTHR47987">
    <property type="entry name" value="OS08G0249100 PROTEIN"/>
    <property type="match status" value="1"/>
</dbReference>
<protein>
    <submittedName>
        <fullName evidence="8">Receptor-like cytosolic serine/threonine-protein kinase RBK2</fullName>
    </submittedName>
</protein>
<feature type="binding site" evidence="5">
    <location>
        <position position="431"/>
    </location>
    <ligand>
        <name>ATP</name>
        <dbReference type="ChEBI" id="CHEBI:30616"/>
    </ligand>
</feature>
<dbReference type="PROSITE" id="PS00107">
    <property type="entry name" value="PROTEIN_KINASE_ATP"/>
    <property type="match status" value="1"/>
</dbReference>
<gene>
    <name evidence="8" type="primary">RBK2</name>
    <name evidence="8" type="ORF">KSP40_PGU005566</name>
</gene>
<evidence type="ECO:0000256" key="1">
    <source>
        <dbReference type="ARBA" id="ARBA00022679"/>
    </source>
</evidence>
<dbReference type="InterPro" id="IPR000719">
    <property type="entry name" value="Prot_kinase_dom"/>
</dbReference>
<feature type="region of interest" description="Disordered" evidence="6">
    <location>
        <begin position="717"/>
        <end position="739"/>
    </location>
</feature>
<dbReference type="Proteomes" id="UP001412067">
    <property type="component" value="Unassembled WGS sequence"/>
</dbReference>
<reference evidence="8 9" key="1">
    <citation type="journal article" date="2022" name="Nat. Plants">
        <title>Genomes of leafy and leafless Platanthera orchids illuminate the evolution of mycoheterotrophy.</title>
        <authorList>
            <person name="Li M.H."/>
            <person name="Liu K.W."/>
            <person name="Li Z."/>
            <person name="Lu H.C."/>
            <person name="Ye Q.L."/>
            <person name="Zhang D."/>
            <person name="Wang J.Y."/>
            <person name="Li Y.F."/>
            <person name="Zhong Z.M."/>
            <person name="Liu X."/>
            <person name="Yu X."/>
            <person name="Liu D.K."/>
            <person name="Tu X.D."/>
            <person name="Liu B."/>
            <person name="Hao Y."/>
            <person name="Liao X.Y."/>
            <person name="Jiang Y.T."/>
            <person name="Sun W.H."/>
            <person name="Chen J."/>
            <person name="Chen Y.Q."/>
            <person name="Ai Y."/>
            <person name="Zhai J.W."/>
            <person name="Wu S.S."/>
            <person name="Zhou Z."/>
            <person name="Hsiao Y.Y."/>
            <person name="Wu W.L."/>
            <person name="Chen Y.Y."/>
            <person name="Lin Y.F."/>
            <person name="Hsu J.L."/>
            <person name="Li C.Y."/>
            <person name="Wang Z.W."/>
            <person name="Zhao X."/>
            <person name="Zhong W.Y."/>
            <person name="Ma X.K."/>
            <person name="Ma L."/>
            <person name="Huang J."/>
            <person name="Chen G.Z."/>
            <person name="Huang M.Z."/>
            <person name="Huang L."/>
            <person name="Peng D.H."/>
            <person name="Luo Y.B."/>
            <person name="Zou S.Q."/>
            <person name="Chen S.P."/>
            <person name="Lan S."/>
            <person name="Tsai W.C."/>
            <person name="Van de Peer Y."/>
            <person name="Liu Z.J."/>
        </authorList>
    </citation>
    <scope>NUCLEOTIDE SEQUENCE [LARGE SCALE GENOMIC DNA]</scope>
    <source>
        <strain evidence="8">Lor288</strain>
    </source>
</reference>
<dbReference type="SMART" id="SM00220">
    <property type="entry name" value="S_TKc"/>
    <property type="match status" value="1"/>
</dbReference>
<dbReference type="InterPro" id="IPR011009">
    <property type="entry name" value="Kinase-like_dom_sf"/>
</dbReference>
<dbReference type="Gene3D" id="3.30.200.20">
    <property type="entry name" value="Phosphorylase Kinase, domain 1"/>
    <property type="match status" value="1"/>
</dbReference>
<evidence type="ECO:0000256" key="4">
    <source>
        <dbReference type="ARBA" id="ARBA00022840"/>
    </source>
</evidence>